<organism evidence="3 4">
    <name type="scientific">Ophiostoma piceae (strain UAMH 11346)</name>
    <name type="common">Sap stain fungus</name>
    <dbReference type="NCBI Taxonomy" id="1262450"/>
    <lineage>
        <taxon>Eukaryota</taxon>
        <taxon>Fungi</taxon>
        <taxon>Dikarya</taxon>
        <taxon>Ascomycota</taxon>
        <taxon>Pezizomycotina</taxon>
        <taxon>Sordariomycetes</taxon>
        <taxon>Sordariomycetidae</taxon>
        <taxon>Ophiostomatales</taxon>
        <taxon>Ophiostomataceae</taxon>
        <taxon>Ophiostoma</taxon>
    </lineage>
</organism>
<reference evidence="3 4" key="1">
    <citation type="journal article" date="2013" name="BMC Genomics">
        <title>The genome and transcriptome of the pine saprophyte Ophiostoma piceae, and a comparison with the bark beetle-associated pine pathogen Grosmannia clavigera.</title>
        <authorList>
            <person name="Haridas S."/>
            <person name="Wang Y."/>
            <person name="Lim L."/>
            <person name="Massoumi Alamouti S."/>
            <person name="Jackman S."/>
            <person name="Docking R."/>
            <person name="Robertson G."/>
            <person name="Birol I."/>
            <person name="Bohlmann J."/>
            <person name="Breuil C."/>
        </authorList>
    </citation>
    <scope>NUCLEOTIDE SEQUENCE [LARGE SCALE GENOMIC DNA]</scope>
    <source>
        <strain evidence="3 4">UAMH 11346</strain>
    </source>
</reference>
<feature type="domain" description="Exportin-5 C-terminal" evidence="2">
    <location>
        <begin position="352"/>
        <end position="1094"/>
    </location>
</feature>
<dbReference type="STRING" id="1262450.S3CSL8"/>
<dbReference type="InterPro" id="IPR011989">
    <property type="entry name" value="ARM-like"/>
</dbReference>
<gene>
    <name evidence="3" type="ORF">F503_01918</name>
</gene>
<dbReference type="OMA" id="IAKRSWG"/>
<name>S3CSL8_OPHP1</name>
<feature type="domain" description="Exportin-5 C-terminal" evidence="2">
    <location>
        <begin position="1146"/>
        <end position="1244"/>
    </location>
</feature>
<dbReference type="HOGENOM" id="CLU_003712_0_0_1"/>
<dbReference type="GO" id="GO:0006405">
    <property type="term" value="P:RNA export from nucleus"/>
    <property type="evidence" value="ECO:0007669"/>
    <property type="project" value="TreeGrafter"/>
</dbReference>
<dbReference type="InterPro" id="IPR045065">
    <property type="entry name" value="XPO1/5"/>
</dbReference>
<evidence type="ECO:0000259" key="2">
    <source>
        <dbReference type="Pfam" id="PF19273"/>
    </source>
</evidence>
<evidence type="ECO:0000313" key="4">
    <source>
        <dbReference type="Proteomes" id="UP000016923"/>
    </source>
</evidence>
<dbReference type="PANTHER" id="PTHR11223:SF3">
    <property type="entry name" value="EXPORTIN-5"/>
    <property type="match status" value="1"/>
</dbReference>
<evidence type="ECO:0000313" key="3">
    <source>
        <dbReference type="EMBL" id="EPE03660.1"/>
    </source>
</evidence>
<dbReference type="Pfam" id="PF19273">
    <property type="entry name" value="Exportin-5"/>
    <property type="match status" value="2"/>
</dbReference>
<protein>
    <submittedName>
        <fullName evidence="3">Nuclear import and export protein</fullName>
    </submittedName>
</protein>
<dbReference type="SUPFAM" id="SSF48371">
    <property type="entry name" value="ARM repeat"/>
    <property type="match status" value="1"/>
</dbReference>
<dbReference type="InterPro" id="IPR045478">
    <property type="entry name" value="Exportin-5_C"/>
</dbReference>
<dbReference type="GO" id="GO:0005737">
    <property type="term" value="C:cytoplasm"/>
    <property type="evidence" value="ECO:0007669"/>
    <property type="project" value="TreeGrafter"/>
</dbReference>
<dbReference type="GO" id="GO:0042565">
    <property type="term" value="C:RNA nuclear export complex"/>
    <property type="evidence" value="ECO:0007669"/>
    <property type="project" value="TreeGrafter"/>
</dbReference>
<feature type="compositionally biased region" description="Gly residues" evidence="1">
    <location>
        <begin position="1286"/>
        <end position="1295"/>
    </location>
</feature>
<dbReference type="PANTHER" id="PTHR11223">
    <property type="entry name" value="EXPORTIN 1/5"/>
    <property type="match status" value="1"/>
</dbReference>
<feature type="region of interest" description="Disordered" evidence="1">
    <location>
        <begin position="1252"/>
        <end position="1320"/>
    </location>
</feature>
<dbReference type="VEuPathDB" id="FungiDB:F503_01918"/>
<dbReference type="eggNOG" id="KOG2020">
    <property type="taxonomic scope" value="Eukaryota"/>
</dbReference>
<dbReference type="GO" id="GO:0003723">
    <property type="term" value="F:RNA binding"/>
    <property type="evidence" value="ECO:0007669"/>
    <property type="project" value="TreeGrafter"/>
</dbReference>
<dbReference type="Proteomes" id="UP000016923">
    <property type="component" value="Unassembled WGS sequence"/>
</dbReference>
<feature type="region of interest" description="Disordered" evidence="1">
    <location>
        <begin position="1105"/>
        <end position="1140"/>
    </location>
</feature>
<dbReference type="OrthoDB" id="2215036at2759"/>
<accession>S3CSL8</accession>
<dbReference type="GO" id="GO:0005634">
    <property type="term" value="C:nucleus"/>
    <property type="evidence" value="ECO:0007669"/>
    <property type="project" value="TreeGrafter"/>
</dbReference>
<dbReference type="EMBL" id="KE148166">
    <property type="protein sequence ID" value="EPE03660.1"/>
    <property type="molecule type" value="Genomic_DNA"/>
</dbReference>
<keyword evidence="4" id="KW-1185">Reference proteome</keyword>
<dbReference type="GO" id="GO:0006611">
    <property type="term" value="P:protein export from nucleus"/>
    <property type="evidence" value="ECO:0007669"/>
    <property type="project" value="InterPro"/>
</dbReference>
<proteinExistence type="predicted"/>
<sequence>MAENYGNGADAAAVAAIANEPDEVLLPKITSALDLIYNPQSTNLARQEAQRFLEIVKEVIQSPSIGFTLASNPSASPTVRHFGLSMIEHAIKHKWSVFSDDQVIWLRRWVLELAGKVSRSDASFLRNKVGLLWVEVAKRSWADEWMDMDAQLLSLWQSADASGGDSVHKELVLYILETLSDEVFNGDDSVVALREGALSKACVDIFTPAAVLNECFPNRNKAPDVRAGDEGWLLRVTELLSACNSADVQSNDEARSCATRALAVLTSLLPWAIPRAVIACQCVPTLYTSLAAPHVGIQKAALEALYALYSRNHFNEEEFVELVVPTYSSEQVALYHRLFEWAKVDVEDIDDDKYQFAKKFSEMLSCLGNYLDRRFHNLPSGADVQQFVEFLLVVVESQSLVVSIPVLVTWTRFLAHRSIGPLIANTSLIGPLLEVCSSRLIRYESLPEDTQDASYLFLLEDTDTIPERHAFLGNYRRYSSQVIEAIVQLKLVDAFHHIFSQAENVLLHLYDGGQPFTAANYNKNSMAVLRVDAHFTVVESALKGYMKWRTSTSSKEDPAEKRQKRASLETEFESWCNRVADLTFEDPCIRKRILQLLVAFSISALDCHPSFMLKVLEHILLTWPSPKEAEFRSFNESIKELQSESMVELQRLATKQPDHLLSVYDQLQTKVKELMQSGTLDDKRQITYQSFLFLIIHRSSHFDLDTRVERLREFVVPVQELWLRPELERSLATYDTFCELVGLDKAQTYIARKRIDQVADWGSIELDAEGLALQADLELRQTLLPLRPTKTFLNASVERIDRHSDAFQASVVLWREAVPPILIRLLQFLAHGHAAHNQNSWSLLPEEMRPAVGRVLTDRFWQSGISEGSKDDFYARVMDRKGTMEGLASSIRSTVRYVRETAYSILCSLSRFSVQFYSFAELPEPLSQALFGNALHLPPHQIIGLLNLVRFLVDNCPVEFRGQFLPPLIALCFQQTSSKLLQEWERIDQQQQVKTDGDALTEEMKAESILRQFGYCAVIMMADFLDPTRVNVLIDEDTTQDTPPASSGKYPTLRRFCLMNTALVEPLLTFCNHVIRIHDGRCCSIVLRVLRTIISEFVGTDSSADTLPPPALSESGNDDDANGQRSRAGSTATRVPDRFPVPAETSNAVREYLSSEVLRSCIMSLHEPYFVDQHKELGSLIASILSHYCPITSTPRQVLLSLPSMKPSDVDFTIEQICRQGMQSRQQRALVLDLLKDLKGVSIAEMGKLSKTGGLKRDSFRPSAKKSSQRSKMAQEFMTAPPANGNGAGSGGAGNGESRMGDGRQSPDLEGVAGLFQLAE</sequence>
<dbReference type="GO" id="GO:0005049">
    <property type="term" value="F:nuclear export signal receptor activity"/>
    <property type="evidence" value="ECO:0007669"/>
    <property type="project" value="InterPro"/>
</dbReference>
<dbReference type="Gene3D" id="1.25.10.10">
    <property type="entry name" value="Leucine-rich Repeat Variant"/>
    <property type="match status" value="1"/>
</dbReference>
<dbReference type="InterPro" id="IPR016024">
    <property type="entry name" value="ARM-type_fold"/>
</dbReference>
<feature type="compositionally biased region" description="Polar residues" evidence="1">
    <location>
        <begin position="1123"/>
        <end position="1133"/>
    </location>
</feature>
<evidence type="ECO:0000256" key="1">
    <source>
        <dbReference type="SAM" id="MobiDB-lite"/>
    </source>
</evidence>